<evidence type="ECO:0000256" key="2">
    <source>
        <dbReference type="ARBA" id="ARBA00019577"/>
    </source>
</evidence>
<dbReference type="GO" id="GO:0016197">
    <property type="term" value="P:endosomal transport"/>
    <property type="evidence" value="ECO:0007669"/>
    <property type="project" value="TreeGrafter"/>
</dbReference>
<dbReference type="Pfam" id="PF06320">
    <property type="entry name" value="GCN5L1"/>
    <property type="match status" value="1"/>
</dbReference>
<feature type="compositionally biased region" description="Low complexity" evidence="4">
    <location>
        <begin position="55"/>
        <end position="65"/>
    </location>
</feature>
<evidence type="ECO:0000313" key="5">
    <source>
        <dbReference type="EMBL" id="KAK3304133.1"/>
    </source>
</evidence>
<evidence type="ECO:0000256" key="3">
    <source>
        <dbReference type="SAM" id="Coils"/>
    </source>
</evidence>
<dbReference type="PANTHER" id="PTHR13073:SF0">
    <property type="entry name" value="BIOGENESIS OF LYSOSOME-RELATED ORGANELLES COMPLEX 1 SUBUNIT 1"/>
    <property type="match status" value="1"/>
</dbReference>
<evidence type="ECO:0000256" key="4">
    <source>
        <dbReference type="SAM" id="MobiDB-lite"/>
    </source>
</evidence>
<keyword evidence="3" id="KW-0175">Coiled coil</keyword>
<protein>
    <recommendedName>
        <fullName evidence="2">Biogenesis of lysosome-related organelles complex 1 subunit 1</fullName>
    </recommendedName>
</protein>
<evidence type="ECO:0000313" key="6">
    <source>
        <dbReference type="Proteomes" id="UP001273166"/>
    </source>
</evidence>
<feature type="coiled-coil region" evidence="3">
    <location>
        <begin position="218"/>
        <end position="245"/>
    </location>
</feature>
<reference evidence="5" key="1">
    <citation type="journal article" date="2023" name="Mol. Phylogenet. Evol.">
        <title>Genome-scale phylogeny and comparative genomics of the fungal order Sordariales.</title>
        <authorList>
            <person name="Hensen N."/>
            <person name="Bonometti L."/>
            <person name="Westerberg I."/>
            <person name="Brannstrom I.O."/>
            <person name="Guillou S."/>
            <person name="Cros-Aarteil S."/>
            <person name="Calhoun S."/>
            <person name="Haridas S."/>
            <person name="Kuo A."/>
            <person name="Mondo S."/>
            <person name="Pangilinan J."/>
            <person name="Riley R."/>
            <person name="LaButti K."/>
            <person name="Andreopoulos B."/>
            <person name="Lipzen A."/>
            <person name="Chen C."/>
            <person name="Yan M."/>
            <person name="Daum C."/>
            <person name="Ng V."/>
            <person name="Clum A."/>
            <person name="Steindorff A."/>
            <person name="Ohm R.A."/>
            <person name="Martin F."/>
            <person name="Silar P."/>
            <person name="Natvig D.O."/>
            <person name="Lalanne C."/>
            <person name="Gautier V."/>
            <person name="Ament-Velasquez S.L."/>
            <person name="Kruys A."/>
            <person name="Hutchinson M.I."/>
            <person name="Powell A.J."/>
            <person name="Barry K."/>
            <person name="Miller A.N."/>
            <person name="Grigoriev I.V."/>
            <person name="Debuchy R."/>
            <person name="Gladieux P."/>
            <person name="Hiltunen Thoren M."/>
            <person name="Johannesson H."/>
        </authorList>
    </citation>
    <scope>NUCLEOTIDE SEQUENCE</scope>
    <source>
        <strain evidence="5">CBS 333.67</strain>
    </source>
</reference>
<dbReference type="GO" id="GO:0031083">
    <property type="term" value="C:BLOC-1 complex"/>
    <property type="evidence" value="ECO:0007669"/>
    <property type="project" value="InterPro"/>
</dbReference>
<dbReference type="AlphaFoldDB" id="A0AAJ0GQ61"/>
<dbReference type="InterPro" id="IPR009395">
    <property type="entry name" value="BLOC1S1"/>
</dbReference>
<dbReference type="RefSeq" id="XP_062719913.1">
    <property type="nucleotide sequence ID" value="XM_062869504.1"/>
</dbReference>
<feature type="region of interest" description="Disordered" evidence="4">
    <location>
        <begin position="279"/>
        <end position="328"/>
    </location>
</feature>
<accession>A0AAJ0GQ61</accession>
<feature type="region of interest" description="Disordered" evidence="4">
    <location>
        <begin position="1"/>
        <end position="184"/>
    </location>
</feature>
<keyword evidence="6" id="KW-1185">Reference proteome</keyword>
<feature type="compositionally biased region" description="Gly residues" evidence="4">
    <location>
        <begin position="279"/>
        <end position="288"/>
    </location>
</feature>
<dbReference type="Proteomes" id="UP001273166">
    <property type="component" value="Unassembled WGS sequence"/>
</dbReference>
<proteinExistence type="inferred from homology"/>
<dbReference type="PANTHER" id="PTHR13073">
    <property type="entry name" value="BLOC-1 COMPLEX SUBUNIT 1"/>
    <property type="match status" value="1"/>
</dbReference>
<feature type="compositionally biased region" description="Low complexity" evidence="4">
    <location>
        <begin position="17"/>
        <end position="38"/>
    </location>
</feature>
<comment type="similarity">
    <text evidence="1">Belongs to the BLOC1S1 family.</text>
</comment>
<feature type="compositionally biased region" description="Low complexity" evidence="4">
    <location>
        <begin position="142"/>
        <end position="181"/>
    </location>
</feature>
<dbReference type="EMBL" id="JAUDZG010000005">
    <property type="protein sequence ID" value="KAK3304133.1"/>
    <property type="molecule type" value="Genomic_DNA"/>
</dbReference>
<feature type="compositionally biased region" description="Low complexity" evidence="4">
    <location>
        <begin position="290"/>
        <end position="300"/>
    </location>
</feature>
<evidence type="ECO:0000256" key="1">
    <source>
        <dbReference type="ARBA" id="ARBA00007133"/>
    </source>
</evidence>
<reference evidence="5" key="2">
    <citation type="submission" date="2023-06" db="EMBL/GenBank/DDBJ databases">
        <authorList>
            <consortium name="Lawrence Berkeley National Laboratory"/>
            <person name="Mondo S.J."/>
            <person name="Hensen N."/>
            <person name="Bonometti L."/>
            <person name="Westerberg I."/>
            <person name="Brannstrom I.O."/>
            <person name="Guillou S."/>
            <person name="Cros-Aarteil S."/>
            <person name="Calhoun S."/>
            <person name="Haridas S."/>
            <person name="Kuo A."/>
            <person name="Pangilinan J."/>
            <person name="Riley R."/>
            <person name="Labutti K."/>
            <person name="Andreopoulos B."/>
            <person name="Lipzen A."/>
            <person name="Chen C."/>
            <person name="Yanf M."/>
            <person name="Daum C."/>
            <person name="Ng V."/>
            <person name="Clum A."/>
            <person name="Steindorff A."/>
            <person name="Ohm R."/>
            <person name="Martin F."/>
            <person name="Silar P."/>
            <person name="Natvig D."/>
            <person name="Lalanne C."/>
            <person name="Gautier V."/>
            <person name="Ament-Velasquez S.L."/>
            <person name="Kruys A."/>
            <person name="Hutchinson M.I."/>
            <person name="Powell A.J."/>
            <person name="Barry K."/>
            <person name="Miller A.N."/>
            <person name="Grigoriev I.V."/>
            <person name="Debuchy R."/>
            <person name="Gladieux P."/>
            <person name="Thoren M.H."/>
            <person name="Johannesson H."/>
        </authorList>
    </citation>
    <scope>NUCLEOTIDE SEQUENCE</scope>
    <source>
        <strain evidence="5">CBS 333.67</strain>
    </source>
</reference>
<comment type="caution">
    <text evidence="5">The sequence shown here is derived from an EMBL/GenBank/DDBJ whole genome shotgun (WGS) entry which is preliminary data.</text>
</comment>
<feature type="compositionally biased region" description="Low complexity" evidence="4">
    <location>
        <begin position="73"/>
        <end position="131"/>
    </location>
</feature>
<sequence length="328" mass="33488">MPSSAAAPISLTTASITPAQPSAASVSSVTATAFSPSTDKGNNTRSAYRRASIFSSLLSRSTTRPTPKPSSPPSVASSSVSVSVSTTSRPHPPSTSITSTTTRTTTATTLLPTTPSSSSIPPSTTIASSSSPLPPRQPILRSEPPSGSGPILGSGSPLSLSGRTSGPDPVSGSGPLSGPSGQREIEQARSAVIASIGNLFDRELTSRARLLHANNAAIEKQERDVARATEALRKENDKLGKLAETHAGKVKEIGNVQNWAEMLEREFLILEETLRLVNGGGSGGGEEGSGSEWSGRGSSSQRRDGEGDVAMSDAGGPETVPLPGSPPV</sequence>
<gene>
    <name evidence="5" type="ORF">B0T15DRAFT_535622</name>
</gene>
<dbReference type="GeneID" id="87888333"/>
<name>A0AAJ0GQ61_9PEZI</name>
<organism evidence="5 6">
    <name type="scientific">Chaetomium strumarium</name>
    <dbReference type="NCBI Taxonomy" id="1170767"/>
    <lineage>
        <taxon>Eukaryota</taxon>
        <taxon>Fungi</taxon>
        <taxon>Dikarya</taxon>
        <taxon>Ascomycota</taxon>
        <taxon>Pezizomycotina</taxon>
        <taxon>Sordariomycetes</taxon>
        <taxon>Sordariomycetidae</taxon>
        <taxon>Sordariales</taxon>
        <taxon>Chaetomiaceae</taxon>
        <taxon>Chaetomium</taxon>
    </lineage>
</organism>